<dbReference type="InterPro" id="IPR000835">
    <property type="entry name" value="HTH_MarR-typ"/>
</dbReference>
<accession>A0A0E3Y9N4</accession>
<feature type="domain" description="HTH marR-type" evidence="1">
    <location>
        <begin position="1"/>
        <end position="142"/>
    </location>
</feature>
<dbReference type="PRINTS" id="PR00598">
    <property type="entry name" value="HTHMARR"/>
</dbReference>
<dbReference type="Pfam" id="PF12802">
    <property type="entry name" value="MarR_2"/>
    <property type="match status" value="1"/>
</dbReference>
<dbReference type="Gene3D" id="1.10.10.10">
    <property type="entry name" value="Winged helix-like DNA-binding domain superfamily/Winged helix DNA-binding domain"/>
    <property type="match status" value="1"/>
</dbReference>
<reference evidence="2" key="1">
    <citation type="submission" date="2016-06" db="EMBL/GenBank/DDBJ databases">
        <title>Pandoraea oxalativorans DSM 23570 Genome Sequencing.</title>
        <authorList>
            <person name="Ee R."/>
            <person name="Lim Y.-L."/>
            <person name="Yong D."/>
            <person name="Yin W.-F."/>
            <person name="Chan K.-G."/>
        </authorList>
    </citation>
    <scope>NUCLEOTIDE SEQUENCE</scope>
    <source>
        <strain evidence="2">DSM 23570</strain>
    </source>
</reference>
<dbReference type="PANTHER" id="PTHR33164:SF95">
    <property type="entry name" value="TRANSCRIPTIONAL REGULATOR"/>
    <property type="match status" value="1"/>
</dbReference>
<evidence type="ECO:0000313" key="2">
    <source>
        <dbReference type="EMBL" id="AKC69142.1"/>
    </source>
</evidence>
<dbReference type="SMART" id="SM00347">
    <property type="entry name" value="HTH_MARR"/>
    <property type="match status" value="1"/>
</dbReference>
<dbReference type="PROSITE" id="PS50995">
    <property type="entry name" value="HTH_MARR_2"/>
    <property type="match status" value="1"/>
</dbReference>
<sequence>MEDISLEQILYNKPGFLIRRLQQIGITVFLEETAEFDTTPVQYGALAAIRAYPNIDQLRLAQAIGFDRNTISGVVERLEAKGLVCRSTGTDRRTKLLSLTPEGAALLEQMYPGTERAQARILKGLTEAEKATFIKMLQRVVEANNEISRVPVSSPKRDI</sequence>
<dbReference type="PATRIC" id="fig|573737.6.peg.2057"/>
<dbReference type="RefSeq" id="WP_046290483.1">
    <property type="nucleotide sequence ID" value="NZ_CP011253.3"/>
</dbReference>
<dbReference type="PANTHER" id="PTHR33164">
    <property type="entry name" value="TRANSCRIPTIONAL REGULATOR, MARR FAMILY"/>
    <property type="match status" value="1"/>
</dbReference>
<dbReference type="InterPro" id="IPR036388">
    <property type="entry name" value="WH-like_DNA-bd_sf"/>
</dbReference>
<dbReference type="SUPFAM" id="SSF46785">
    <property type="entry name" value="Winged helix' DNA-binding domain"/>
    <property type="match status" value="1"/>
</dbReference>
<dbReference type="KEGG" id="pox:MB84_06165"/>
<name>A0A0E3Y9N4_9BURK</name>
<dbReference type="AlphaFoldDB" id="A0A0E3Y9N4"/>
<evidence type="ECO:0000313" key="3">
    <source>
        <dbReference type="Proteomes" id="UP000035050"/>
    </source>
</evidence>
<dbReference type="Proteomes" id="UP000035050">
    <property type="component" value="Chromosome"/>
</dbReference>
<protein>
    <submittedName>
        <fullName evidence="2">Transcriptional regulator</fullName>
    </submittedName>
</protein>
<dbReference type="GO" id="GO:0003700">
    <property type="term" value="F:DNA-binding transcription factor activity"/>
    <property type="evidence" value="ECO:0007669"/>
    <property type="project" value="InterPro"/>
</dbReference>
<organism evidence="2 3">
    <name type="scientific">Pandoraea oxalativorans</name>
    <dbReference type="NCBI Taxonomy" id="573737"/>
    <lineage>
        <taxon>Bacteria</taxon>
        <taxon>Pseudomonadati</taxon>
        <taxon>Pseudomonadota</taxon>
        <taxon>Betaproteobacteria</taxon>
        <taxon>Burkholderiales</taxon>
        <taxon>Burkholderiaceae</taxon>
        <taxon>Pandoraea</taxon>
    </lineage>
</organism>
<dbReference type="InterPro" id="IPR036390">
    <property type="entry name" value="WH_DNA-bd_sf"/>
</dbReference>
<dbReference type="EMBL" id="CP011253">
    <property type="protein sequence ID" value="AKC69142.1"/>
    <property type="molecule type" value="Genomic_DNA"/>
</dbReference>
<keyword evidence="3" id="KW-1185">Reference proteome</keyword>
<dbReference type="InterPro" id="IPR039422">
    <property type="entry name" value="MarR/SlyA-like"/>
</dbReference>
<evidence type="ECO:0000259" key="1">
    <source>
        <dbReference type="PROSITE" id="PS50995"/>
    </source>
</evidence>
<dbReference type="GO" id="GO:0006950">
    <property type="term" value="P:response to stress"/>
    <property type="evidence" value="ECO:0007669"/>
    <property type="project" value="TreeGrafter"/>
</dbReference>
<gene>
    <name evidence="2" type="ORF">MB84_06165</name>
</gene>
<dbReference type="HOGENOM" id="CLU_083287_4_0_4"/>
<dbReference type="OrthoDB" id="4549026at2"/>
<proteinExistence type="predicted"/>